<reference evidence="5 6" key="1">
    <citation type="submission" date="2018-10" db="EMBL/GenBank/DDBJ databases">
        <title>Robbsia sp. DHC34, isolated from soil.</title>
        <authorList>
            <person name="Gao Z.-H."/>
            <person name="Qiu L.-H."/>
        </authorList>
    </citation>
    <scope>NUCLEOTIDE SEQUENCE [LARGE SCALE GENOMIC DNA]</scope>
    <source>
        <strain evidence="5 6">DHC34</strain>
    </source>
</reference>
<dbReference type="RefSeq" id="WP_121088446.1">
    <property type="nucleotide sequence ID" value="NZ_RBZU01000009.1"/>
</dbReference>
<name>A0A494XI60_9BURK</name>
<evidence type="ECO:0000256" key="3">
    <source>
        <dbReference type="SAM" id="Phobius"/>
    </source>
</evidence>
<evidence type="ECO:0000259" key="4">
    <source>
        <dbReference type="Pfam" id="PF07693"/>
    </source>
</evidence>
<evidence type="ECO:0000313" key="5">
    <source>
        <dbReference type="EMBL" id="RKP50228.1"/>
    </source>
</evidence>
<feature type="region of interest" description="Disordered" evidence="2">
    <location>
        <begin position="511"/>
        <end position="532"/>
    </location>
</feature>
<evidence type="ECO:0000256" key="1">
    <source>
        <dbReference type="SAM" id="Coils"/>
    </source>
</evidence>
<protein>
    <recommendedName>
        <fullName evidence="4">KAP NTPase domain-containing protein</fullName>
    </recommendedName>
</protein>
<evidence type="ECO:0000313" key="6">
    <source>
        <dbReference type="Proteomes" id="UP000270342"/>
    </source>
</evidence>
<feature type="compositionally biased region" description="Basic and acidic residues" evidence="2">
    <location>
        <begin position="413"/>
        <end position="428"/>
    </location>
</feature>
<keyword evidence="6" id="KW-1185">Reference proteome</keyword>
<keyword evidence="3" id="KW-0812">Transmembrane</keyword>
<accession>A0A494XI60</accession>
<sequence length="769" mass="83450">MSDSAHQQHRKLASAEAAAFARVVVAGGPAAPASIALFSESPSSKGLFIDRVITKIRELTKDDPAPGEGRLAVVRYMPLPGDQGQLWGQIVEHLFSELKLAPARDGTAAHVDPLAEQITRAFKLDDQAVHVMRARERVARAEENLEKARKAYEDIYGKRVRDPETVTTDVTREVFGKHLAADKPRLARFGRDLGVRSMDEASIKSLMVDASSRVGRTRMLASSLIEIAKRRPLIFAVTTILAILGTAAATVSFDSIGIDYLAKVMPEAIARPVGDVAIAITAAVLAFRIGLFGPARAISYLRGLDKEIETTIEREIGREKTKASAKVTVLAKRETGFGDARQVLMAAERELNSARAALAAASPGGNPNDAPPERAPRSQRPAQHHAAGGVSHTEADAPAHSGNPEADEYADQTAEHAGADAAHAHEPGADDDAGVVDELSTTRAEPASHATAPETPIGRVVVFLDGLDKCGPIALADALRAIDALMTMPQFTVFAVFDQERMNKTLRRETEKRAIEKEDEGGNRRVTDDAAPGAAGMTLSDDYLCGRFDTLYWIRDEVEPDLAHNSASVAEHLAELASDREDDWWYSLGGGGDDASNDGAESVTLTQFERRLIQKLDVIANQTPGGGQRLVHAYYLIKTAIGASAHEGFVGAEGERPHYRAVLAQLGFICGLPRLYERYVAVQSTSARRNEDMYGLIQRLRRLHFDRIRGGGRYMEILRMLEEMDPGRGMVHALAHHANTVARFSLSSPELVPLFDPPRNREGASPERV</sequence>
<dbReference type="EMBL" id="RBZU01000009">
    <property type="protein sequence ID" value="RKP50228.1"/>
    <property type="molecule type" value="Genomic_DNA"/>
</dbReference>
<comment type="caution">
    <text evidence="5">The sequence shown here is derived from an EMBL/GenBank/DDBJ whole genome shotgun (WGS) entry which is preliminary data.</text>
</comment>
<dbReference type="AlphaFoldDB" id="A0A494XI60"/>
<feature type="compositionally biased region" description="Basic and acidic residues" evidence="2">
    <location>
        <begin position="511"/>
        <end position="528"/>
    </location>
</feature>
<proteinExistence type="predicted"/>
<dbReference type="InterPro" id="IPR011646">
    <property type="entry name" value="KAP_P-loop"/>
</dbReference>
<keyword evidence="3" id="KW-0472">Membrane</keyword>
<keyword evidence="3" id="KW-1133">Transmembrane helix</keyword>
<evidence type="ECO:0000256" key="2">
    <source>
        <dbReference type="SAM" id="MobiDB-lite"/>
    </source>
</evidence>
<feature type="transmembrane region" description="Helical" evidence="3">
    <location>
        <begin position="273"/>
        <end position="292"/>
    </location>
</feature>
<dbReference type="Pfam" id="PF07693">
    <property type="entry name" value="KAP_NTPase"/>
    <property type="match status" value="1"/>
</dbReference>
<feature type="coiled-coil region" evidence="1">
    <location>
        <begin position="124"/>
        <end position="158"/>
    </location>
</feature>
<keyword evidence="1" id="KW-0175">Coiled coil</keyword>
<organism evidence="5 6">
    <name type="scientific">Pararobbsia silviterrae</name>
    <dbReference type="NCBI Taxonomy" id="1792498"/>
    <lineage>
        <taxon>Bacteria</taxon>
        <taxon>Pseudomonadati</taxon>
        <taxon>Pseudomonadota</taxon>
        <taxon>Betaproteobacteria</taxon>
        <taxon>Burkholderiales</taxon>
        <taxon>Burkholderiaceae</taxon>
        <taxon>Pararobbsia</taxon>
    </lineage>
</organism>
<feature type="region of interest" description="Disordered" evidence="2">
    <location>
        <begin position="360"/>
        <end position="434"/>
    </location>
</feature>
<feature type="domain" description="KAP NTPase" evidence="4">
    <location>
        <begin position="360"/>
        <end position="514"/>
    </location>
</feature>
<gene>
    <name evidence="5" type="ORF">D7S86_19050</name>
</gene>
<dbReference type="Proteomes" id="UP000270342">
    <property type="component" value="Unassembled WGS sequence"/>
</dbReference>
<feature type="transmembrane region" description="Helical" evidence="3">
    <location>
        <begin position="233"/>
        <end position="253"/>
    </location>
</feature>